<dbReference type="AlphaFoldDB" id="A0A1G2D7K0"/>
<dbReference type="InterPro" id="IPR055811">
    <property type="entry name" value="DUF7387"/>
</dbReference>
<proteinExistence type="predicted"/>
<gene>
    <name evidence="1" type="ORF">A3D67_00905</name>
</gene>
<evidence type="ECO:0000313" key="1">
    <source>
        <dbReference type="EMBL" id="OGZ09624.1"/>
    </source>
</evidence>
<comment type="caution">
    <text evidence="1">The sequence shown here is derived from an EMBL/GenBank/DDBJ whole genome shotgun (WGS) entry which is preliminary data.</text>
</comment>
<reference evidence="1 2" key="1">
    <citation type="journal article" date="2016" name="Nat. Commun.">
        <title>Thousands of microbial genomes shed light on interconnected biogeochemical processes in an aquifer system.</title>
        <authorList>
            <person name="Anantharaman K."/>
            <person name="Brown C.T."/>
            <person name="Hug L.A."/>
            <person name="Sharon I."/>
            <person name="Castelle C.J."/>
            <person name="Probst A.J."/>
            <person name="Thomas B.C."/>
            <person name="Singh A."/>
            <person name="Wilkins M.J."/>
            <person name="Karaoz U."/>
            <person name="Brodie E.L."/>
            <person name="Williams K.H."/>
            <person name="Hubbard S.S."/>
            <person name="Banfield J.F."/>
        </authorList>
    </citation>
    <scope>NUCLEOTIDE SEQUENCE [LARGE SCALE GENOMIC DNA]</scope>
</reference>
<accession>A0A1G2D7K0</accession>
<organism evidence="1 2">
    <name type="scientific">Candidatus Lloydbacteria bacterium RIFCSPHIGHO2_02_FULL_51_22</name>
    <dbReference type="NCBI Taxonomy" id="1798663"/>
    <lineage>
        <taxon>Bacteria</taxon>
        <taxon>Candidatus Lloydiibacteriota</taxon>
    </lineage>
</organism>
<dbReference type="Proteomes" id="UP000178099">
    <property type="component" value="Unassembled WGS sequence"/>
</dbReference>
<evidence type="ECO:0000313" key="2">
    <source>
        <dbReference type="Proteomes" id="UP000178099"/>
    </source>
</evidence>
<dbReference type="Pfam" id="PF24113">
    <property type="entry name" value="DUF7387"/>
    <property type="match status" value="1"/>
</dbReference>
<dbReference type="Gene3D" id="3.30.160.250">
    <property type="match status" value="1"/>
</dbReference>
<dbReference type="EMBL" id="MHLN01000048">
    <property type="protein sequence ID" value="OGZ09624.1"/>
    <property type="molecule type" value="Genomic_DNA"/>
</dbReference>
<protein>
    <recommendedName>
        <fullName evidence="3">HicB-like antitoxin of toxin-antitoxin system domain-containing protein</fullName>
    </recommendedName>
</protein>
<sequence>MKHSALKNIVWKEGGHYVAQCLNVDVSSFGDTKEEALFNLDEALDLYFQDRGHGDIPTIEQVEIANNTPL</sequence>
<name>A0A1G2D7K0_9BACT</name>
<dbReference type="SUPFAM" id="SSF143100">
    <property type="entry name" value="TTHA1013/TTHA0281-like"/>
    <property type="match status" value="1"/>
</dbReference>
<dbReference type="InterPro" id="IPR035069">
    <property type="entry name" value="TTHA1013/TTHA0281-like"/>
</dbReference>
<evidence type="ECO:0008006" key="3">
    <source>
        <dbReference type="Google" id="ProtNLM"/>
    </source>
</evidence>